<dbReference type="GO" id="GO:0042545">
    <property type="term" value="P:cell wall modification"/>
    <property type="evidence" value="ECO:0007669"/>
    <property type="project" value="UniProtKB-UniRule"/>
</dbReference>
<dbReference type="FunFam" id="2.160.20.10:FF:000001">
    <property type="entry name" value="Pectinesterase"/>
    <property type="match status" value="1"/>
</dbReference>
<organism evidence="9 10">
    <name type="scientific">Spirodela intermedia</name>
    <name type="common">Intermediate duckweed</name>
    <dbReference type="NCBI Taxonomy" id="51605"/>
    <lineage>
        <taxon>Eukaryota</taxon>
        <taxon>Viridiplantae</taxon>
        <taxon>Streptophyta</taxon>
        <taxon>Embryophyta</taxon>
        <taxon>Tracheophyta</taxon>
        <taxon>Spermatophyta</taxon>
        <taxon>Magnoliopsida</taxon>
        <taxon>Liliopsida</taxon>
        <taxon>Araceae</taxon>
        <taxon>Lemnoideae</taxon>
        <taxon>Spirodela</taxon>
    </lineage>
</organism>
<dbReference type="OrthoDB" id="2019149at2759"/>
<proteinExistence type="inferred from homology"/>
<evidence type="ECO:0000256" key="4">
    <source>
        <dbReference type="ARBA" id="ARBA00022801"/>
    </source>
</evidence>
<dbReference type="SUPFAM" id="SSF51126">
    <property type="entry name" value="Pectin lyase-like"/>
    <property type="match status" value="1"/>
</dbReference>
<evidence type="ECO:0000313" key="9">
    <source>
        <dbReference type="EMBL" id="CAA7391677.1"/>
    </source>
</evidence>
<dbReference type="SUPFAM" id="SSF101148">
    <property type="entry name" value="Plant invertase/pectin methylesterase inhibitor"/>
    <property type="match status" value="1"/>
</dbReference>
<dbReference type="SMART" id="SM00856">
    <property type="entry name" value="PMEI"/>
    <property type="match status" value="1"/>
</dbReference>
<dbReference type="PANTHER" id="PTHR31707">
    <property type="entry name" value="PECTINESTERASE"/>
    <property type="match status" value="1"/>
</dbReference>
<evidence type="ECO:0000256" key="6">
    <source>
        <dbReference type="PROSITE-ProRule" id="PRU10040"/>
    </source>
</evidence>
<evidence type="ECO:0000256" key="1">
    <source>
        <dbReference type="ARBA" id="ARBA00005184"/>
    </source>
</evidence>
<evidence type="ECO:0000259" key="8">
    <source>
        <dbReference type="SMART" id="SM00856"/>
    </source>
</evidence>
<evidence type="ECO:0000256" key="5">
    <source>
        <dbReference type="ARBA" id="ARBA00023085"/>
    </source>
</evidence>
<gene>
    <name evidence="9" type="ORF">SI8410_02002939</name>
</gene>
<dbReference type="InterPro" id="IPR000070">
    <property type="entry name" value="Pectinesterase_cat"/>
</dbReference>
<feature type="chain" id="PRO_5029936610" description="Pectinesterase" evidence="7">
    <location>
        <begin position="28"/>
        <end position="503"/>
    </location>
</feature>
<feature type="domain" description="Pectinesterase inhibitor" evidence="8">
    <location>
        <begin position="18"/>
        <end position="139"/>
    </location>
</feature>
<name>A0A7I8K3G4_SPIIN</name>
<keyword evidence="4 7" id="KW-0378">Hydrolase</keyword>
<dbReference type="Pfam" id="PF01095">
    <property type="entry name" value="Pectinesterase"/>
    <property type="match status" value="1"/>
</dbReference>
<dbReference type="GO" id="GO:0045490">
    <property type="term" value="P:pectin catabolic process"/>
    <property type="evidence" value="ECO:0007669"/>
    <property type="project" value="UniProtKB-UniRule"/>
</dbReference>
<keyword evidence="5 7" id="KW-0063">Aspartyl esterase</keyword>
<evidence type="ECO:0000256" key="3">
    <source>
        <dbReference type="ARBA" id="ARBA00007786"/>
    </source>
</evidence>
<comment type="similarity">
    <text evidence="3">In the C-terminal section; belongs to the pectinesterase family.</text>
</comment>
<comment type="catalytic activity">
    <reaction evidence="7">
        <text>[(1-&gt;4)-alpha-D-galacturonosyl methyl ester](n) + n H2O = [(1-&gt;4)-alpha-D-galacturonosyl](n) + n methanol + n H(+)</text>
        <dbReference type="Rhea" id="RHEA:22380"/>
        <dbReference type="Rhea" id="RHEA-COMP:14570"/>
        <dbReference type="Rhea" id="RHEA-COMP:14573"/>
        <dbReference type="ChEBI" id="CHEBI:15377"/>
        <dbReference type="ChEBI" id="CHEBI:15378"/>
        <dbReference type="ChEBI" id="CHEBI:17790"/>
        <dbReference type="ChEBI" id="CHEBI:140522"/>
        <dbReference type="ChEBI" id="CHEBI:140523"/>
        <dbReference type="EC" id="3.1.1.11"/>
    </reaction>
</comment>
<dbReference type="InterPro" id="IPR006501">
    <property type="entry name" value="Pectinesterase_inhib_dom"/>
</dbReference>
<accession>A0A7I8K3G4</accession>
<dbReference type="UniPathway" id="UPA00545">
    <property type="reaction ID" value="UER00823"/>
</dbReference>
<reference evidence="9" key="1">
    <citation type="submission" date="2020-02" db="EMBL/GenBank/DDBJ databases">
        <authorList>
            <person name="Scholz U."/>
            <person name="Mascher M."/>
            <person name="Fiebig A."/>
        </authorList>
    </citation>
    <scope>NUCLEOTIDE SEQUENCE</scope>
</reference>
<dbReference type="InterPro" id="IPR035513">
    <property type="entry name" value="Invertase/methylesterase_inhib"/>
</dbReference>
<keyword evidence="7" id="KW-0732">Signal</keyword>
<dbReference type="InterPro" id="IPR012334">
    <property type="entry name" value="Pectin_lyas_fold"/>
</dbReference>
<dbReference type="InterPro" id="IPR033131">
    <property type="entry name" value="Pectinesterase_Asp_AS"/>
</dbReference>
<dbReference type="GO" id="GO:0030599">
    <property type="term" value="F:pectinesterase activity"/>
    <property type="evidence" value="ECO:0007669"/>
    <property type="project" value="UniProtKB-UniRule"/>
</dbReference>
<evidence type="ECO:0000313" key="10">
    <source>
        <dbReference type="Proteomes" id="UP000663760"/>
    </source>
</evidence>
<keyword evidence="10" id="KW-1185">Reference proteome</keyword>
<comment type="pathway">
    <text evidence="1 7">Glycan metabolism; pectin degradation; 2-dehydro-3-deoxy-D-gluconate from pectin: step 1/5.</text>
</comment>
<dbReference type="Pfam" id="PF04043">
    <property type="entry name" value="PMEI"/>
    <property type="match status" value="1"/>
</dbReference>
<comment type="similarity">
    <text evidence="2">In the N-terminal section; belongs to the PMEI family.</text>
</comment>
<dbReference type="PROSITE" id="PS00503">
    <property type="entry name" value="PECTINESTERASE_2"/>
    <property type="match status" value="1"/>
</dbReference>
<feature type="signal peptide" evidence="7">
    <location>
        <begin position="1"/>
        <end position="27"/>
    </location>
</feature>
<dbReference type="Proteomes" id="UP000663760">
    <property type="component" value="Chromosome 2"/>
</dbReference>
<dbReference type="InterPro" id="IPR011050">
    <property type="entry name" value="Pectin_lyase_fold/virulence"/>
</dbReference>
<dbReference type="GO" id="GO:0004857">
    <property type="term" value="F:enzyme inhibitor activity"/>
    <property type="evidence" value="ECO:0007669"/>
    <property type="project" value="InterPro"/>
</dbReference>
<sequence length="503" mass="54333">MDVPRRALAMLQFALLSVSLHAAGATASPPADQVRAARAGLALAKAYFVSAASPDDSGVGREAVAAWRDCARLYEDCGSRLRRLAAGGGRSIPEARTWLSGAVTSHRTCMDGLLEQGLPPPPVQLAENLTSLLTTALMAYHEKDGSGEDLMVNCSSRGGAPDVTEAHGGNSTIFDGLLTAWDPSSWKADIVVAKDGSGGYQTINDALAALSHQRRRQNQRTVIYVKAGVYSENVEVGRTLRNMMLVGDGIDKTTVTGSRSVPDGYTTYSSSTFGVSGDGFWARDMTFENTAGPGKHQAVALRASSDLAVFYRCSFRGYQDTLFAHSQRQFYRDCDVYGTVDFIFGNAAAVLQNCNIYVRRPLGHQSNMITAQGRGSPYEATGTSIHRSRVLPAPDFQGAKQSFSSFLGRPWQKYSRVVFMETELDGLVNPKGWAEWSGDFALDTLYYGEYMNTGDGGATAGRVNWRGFHVLKETGEASPFTVGSFIQGEAWIRLSGVPFWGGL</sequence>
<evidence type="ECO:0000256" key="2">
    <source>
        <dbReference type="ARBA" id="ARBA00006027"/>
    </source>
</evidence>
<dbReference type="Gene3D" id="1.20.140.40">
    <property type="entry name" value="Invertase/pectin methylesterase inhibitor family protein"/>
    <property type="match status" value="1"/>
</dbReference>
<evidence type="ECO:0000256" key="7">
    <source>
        <dbReference type="RuleBase" id="RU000589"/>
    </source>
</evidence>
<protein>
    <recommendedName>
        <fullName evidence="7">Pectinesterase</fullName>
        <ecNumber evidence="7">3.1.1.11</ecNumber>
    </recommendedName>
</protein>
<dbReference type="EMBL" id="LR746265">
    <property type="protein sequence ID" value="CAA7391677.1"/>
    <property type="molecule type" value="Genomic_DNA"/>
</dbReference>
<dbReference type="AlphaFoldDB" id="A0A7I8K3G4"/>
<feature type="active site" evidence="6">
    <location>
        <position position="341"/>
    </location>
</feature>
<dbReference type="EC" id="3.1.1.11" evidence="7"/>
<dbReference type="Gene3D" id="2.160.20.10">
    <property type="entry name" value="Single-stranded right-handed beta-helix, Pectin lyase-like"/>
    <property type="match status" value="1"/>
</dbReference>